<feature type="domain" description="HTH cro/C1-type" evidence="2">
    <location>
        <begin position="42"/>
        <end position="96"/>
    </location>
</feature>
<reference evidence="3 4" key="1">
    <citation type="journal article" date="2021" name="Genome Biol. Evol.">
        <title>Complete Genome Sequencing of a Novel Gloeobacter Species from a Waterfall Cave in Mexico.</title>
        <authorList>
            <person name="Saw J.H."/>
            <person name="Cardona T."/>
            <person name="Montejano G."/>
        </authorList>
    </citation>
    <scope>NUCLEOTIDE SEQUENCE [LARGE SCALE GENOMIC DNA]</scope>
    <source>
        <strain evidence="3">MG652769</strain>
    </source>
</reference>
<evidence type="ECO:0000313" key="3">
    <source>
        <dbReference type="EMBL" id="UFP94872.1"/>
    </source>
</evidence>
<proteinExistence type="predicted"/>
<gene>
    <name evidence="3" type="ORF">ISF26_01070</name>
</gene>
<evidence type="ECO:0000259" key="2">
    <source>
        <dbReference type="PROSITE" id="PS50943"/>
    </source>
</evidence>
<dbReference type="InterPro" id="IPR010982">
    <property type="entry name" value="Lambda_DNA-bd_dom_sf"/>
</dbReference>
<protein>
    <submittedName>
        <fullName evidence="3">Helix-turn-helix domain-containing protein</fullName>
    </submittedName>
</protein>
<dbReference type="EMBL" id="CP063845">
    <property type="protein sequence ID" value="UFP94872.1"/>
    <property type="molecule type" value="Genomic_DNA"/>
</dbReference>
<sequence length="183" mass="20320">MDPAMVKFGTTTGGGTWQWRFKVLAPIKAAANPAIASPADKIATVRAALSLNIKELAAILRVQRPTVYSWIEGEAEPQTENARRLNALFELARSWSGLAAQPLGEDVRRPHFQEGRSFAELLSEGDLNDPSLREKLRELEAAQRARTTRKKKSLRETLAEKGINLPRNSETVDMLTGKRISDE</sequence>
<accession>A0ABY3PMJ6</accession>
<dbReference type="SUPFAM" id="SSF47413">
    <property type="entry name" value="lambda repressor-like DNA-binding domains"/>
    <property type="match status" value="1"/>
</dbReference>
<name>A0ABY3PMJ6_9CYAN</name>
<dbReference type="RefSeq" id="WP_230841937.1">
    <property type="nucleotide sequence ID" value="NZ_CP063845.1"/>
</dbReference>
<keyword evidence="4" id="KW-1185">Reference proteome</keyword>
<dbReference type="InterPro" id="IPR001387">
    <property type="entry name" value="Cro/C1-type_HTH"/>
</dbReference>
<feature type="region of interest" description="Disordered" evidence="1">
    <location>
        <begin position="143"/>
        <end position="162"/>
    </location>
</feature>
<dbReference type="Pfam" id="PF01381">
    <property type="entry name" value="HTH_3"/>
    <property type="match status" value="1"/>
</dbReference>
<dbReference type="PROSITE" id="PS50943">
    <property type="entry name" value="HTH_CROC1"/>
    <property type="match status" value="1"/>
</dbReference>
<evidence type="ECO:0000313" key="4">
    <source>
        <dbReference type="Proteomes" id="UP001054846"/>
    </source>
</evidence>
<organism evidence="3 4">
    <name type="scientific">Gloeobacter morelensis MG652769</name>
    <dbReference type="NCBI Taxonomy" id="2781736"/>
    <lineage>
        <taxon>Bacteria</taxon>
        <taxon>Bacillati</taxon>
        <taxon>Cyanobacteriota</taxon>
        <taxon>Cyanophyceae</taxon>
        <taxon>Gloeobacterales</taxon>
        <taxon>Gloeobacteraceae</taxon>
        <taxon>Gloeobacter</taxon>
        <taxon>Gloeobacter morelensis</taxon>
    </lineage>
</organism>
<dbReference type="Gene3D" id="1.10.260.40">
    <property type="entry name" value="lambda repressor-like DNA-binding domains"/>
    <property type="match status" value="1"/>
</dbReference>
<evidence type="ECO:0000256" key="1">
    <source>
        <dbReference type="SAM" id="MobiDB-lite"/>
    </source>
</evidence>
<dbReference type="Proteomes" id="UP001054846">
    <property type="component" value="Chromosome"/>
</dbReference>